<organism evidence="1 6">
    <name type="scientific">Trichinella pseudospiralis</name>
    <name type="common">Parasitic roundworm</name>
    <dbReference type="NCBI Taxonomy" id="6337"/>
    <lineage>
        <taxon>Eukaryota</taxon>
        <taxon>Metazoa</taxon>
        <taxon>Ecdysozoa</taxon>
        <taxon>Nematoda</taxon>
        <taxon>Enoplea</taxon>
        <taxon>Dorylaimia</taxon>
        <taxon>Trichinellida</taxon>
        <taxon>Trichinellidae</taxon>
        <taxon>Trichinella</taxon>
    </lineage>
</organism>
<dbReference type="Proteomes" id="UP000054805">
    <property type="component" value="Unassembled WGS sequence"/>
</dbReference>
<evidence type="ECO:0000313" key="1">
    <source>
        <dbReference type="EMBL" id="KRX98474.1"/>
    </source>
</evidence>
<dbReference type="EMBL" id="JYDR01000009">
    <property type="protein sequence ID" value="KRY76928.1"/>
    <property type="molecule type" value="Genomic_DNA"/>
</dbReference>
<name>A0A0V0YE30_TRIPS</name>
<reference evidence="4 5" key="1">
    <citation type="submission" date="2015-01" db="EMBL/GenBank/DDBJ databases">
        <title>Evolution of Trichinella species and genotypes.</title>
        <authorList>
            <person name="Korhonen P.K."/>
            <person name="Edoardo P."/>
            <person name="Giuseppe L.R."/>
            <person name="Gasser R.B."/>
        </authorList>
    </citation>
    <scope>NUCLEOTIDE SEQUENCE [LARGE SCALE GENOMIC DNA]</scope>
    <source>
        <strain evidence="2">ISS13</strain>
        <strain evidence="1">ISS141</strain>
        <strain evidence="3">ISS588</strain>
    </source>
</reference>
<proteinExistence type="predicted"/>
<evidence type="ECO:0000313" key="4">
    <source>
        <dbReference type="Proteomes" id="UP000054632"/>
    </source>
</evidence>
<evidence type="ECO:0000313" key="5">
    <source>
        <dbReference type="Proteomes" id="UP000054805"/>
    </source>
</evidence>
<dbReference type="EMBL" id="JYDU01000021">
    <property type="protein sequence ID" value="KRX98474.1"/>
    <property type="molecule type" value="Genomic_DNA"/>
</dbReference>
<dbReference type="EMBL" id="JYDS01000003">
    <property type="protein sequence ID" value="KRZ34479.1"/>
    <property type="molecule type" value="Genomic_DNA"/>
</dbReference>
<sequence>MFHLLLSVLHGKHFNFVPNFILRIIIFYAKQIDLLKHSPAKVERTTLHHRVLGEITMNSRDQGCFEISNQFRRIKLDA</sequence>
<comment type="caution">
    <text evidence="1">The sequence shown here is derived from an EMBL/GenBank/DDBJ whole genome shotgun (WGS) entry which is preliminary data.</text>
</comment>
<protein>
    <submittedName>
        <fullName evidence="1">Uncharacterized protein</fullName>
    </submittedName>
</protein>
<dbReference type="Proteomes" id="UP000054632">
    <property type="component" value="Unassembled WGS sequence"/>
</dbReference>
<evidence type="ECO:0000313" key="3">
    <source>
        <dbReference type="EMBL" id="KRZ34479.1"/>
    </source>
</evidence>
<dbReference type="AlphaFoldDB" id="A0A0V0YE30"/>
<accession>A0A0V0YE30</accession>
<gene>
    <name evidence="2" type="ORF">T4A_13251</name>
    <name evidence="3" type="ORF">T4B_262</name>
    <name evidence="1" type="ORF">T4E_2754</name>
</gene>
<keyword evidence="5" id="KW-1185">Reference proteome</keyword>
<evidence type="ECO:0000313" key="2">
    <source>
        <dbReference type="EMBL" id="KRY76928.1"/>
    </source>
</evidence>
<evidence type="ECO:0000313" key="6">
    <source>
        <dbReference type="Proteomes" id="UP000054815"/>
    </source>
</evidence>
<dbReference type="Proteomes" id="UP000054815">
    <property type="component" value="Unassembled WGS sequence"/>
</dbReference>